<dbReference type="Gene3D" id="1.20.920.30">
    <property type="match status" value="1"/>
</dbReference>
<dbReference type="InterPro" id="IPR013602">
    <property type="entry name" value="Dynein_heavy_linker"/>
</dbReference>
<dbReference type="GO" id="GO:0005874">
    <property type="term" value="C:microtubule"/>
    <property type="evidence" value="ECO:0007669"/>
    <property type="project" value="UniProtKB-KW"/>
</dbReference>
<dbReference type="FunFam" id="3.40.50.300:FF:000071">
    <property type="entry name" value="Cytoplasmic dynein heavy chain 1"/>
    <property type="match status" value="1"/>
</dbReference>
<organism evidence="17 18">
    <name type="scientific">Ridgeia piscesae</name>
    <name type="common">Tubeworm</name>
    <dbReference type="NCBI Taxonomy" id="27915"/>
    <lineage>
        <taxon>Eukaryota</taxon>
        <taxon>Metazoa</taxon>
        <taxon>Spiralia</taxon>
        <taxon>Lophotrochozoa</taxon>
        <taxon>Annelida</taxon>
        <taxon>Polychaeta</taxon>
        <taxon>Sedentaria</taxon>
        <taxon>Canalipalpata</taxon>
        <taxon>Sabellida</taxon>
        <taxon>Siboglinidae</taxon>
        <taxon>Ridgeia</taxon>
    </lineage>
</organism>
<keyword evidence="12" id="KW-0505">Motor protein</keyword>
<dbReference type="InterPro" id="IPR043157">
    <property type="entry name" value="Dynein_AAA1S"/>
</dbReference>
<keyword evidence="7" id="KW-0677">Repeat</keyword>
<dbReference type="Pfam" id="PF17852">
    <property type="entry name" value="Dynein_AAA_lid"/>
    <property type="match status" value="1"/>
</dbReference>
<dbReference type="Pfam" id="PF12774">
    <property type="entry name" value="AAA_6"/>
    <property type="match status" value="1"/>
</dbReference>
<dbReference type="FunFam" id="1.10.8.1220:FF:000002">
    <property type="entry name" value="cytoplasmic dynein 1 heavy chain 1-like"/>
    <property type="match status" value="1"/>
</dbReference>
<dbReference type="FunFam" id="1.10.8.720:FF:000003">
    <property type="entry name" value="Cytoplasmic dynein heavy chain 2"/>
    <property type="match status" value="1"/>
</dbReference>
<dbReference type="Gene3D" id="1.10.8.720">
    <property type="entry name" value="Region D6 of dynein motor"/>
    <property type="match status" value="1"/>
</dbReference>
<comment type="similarity">
    <text evidence="2">Belongs to the dynein heavy chain family.</text>
</comment>
<dbReference type="GO" id="GO:0045505">
    <property type="term" value="F:dynein intermediate chain binding"/>
    <property type="evidence" value="ECO:0007669"/>
    <property type="project" value="InterPro"/>
</dbReference>
<dbReference type="Gene3D" id="1.20.920.60">
    <property type="match status" value="1"/>
</dbReference>
<dbReference type="Pfam" id="PF12777">
    <property type="entry name" value="MT"/>
    <property type="match status" value="1"/>
</dbReference>
<evidence type="ECO:0000256" key="9">
    <source>
        <dbReference type="ARBA" id="ARBA00022840"/>
    </source>
</evidence>
<dbReference type="FunFam" id="1.10.8.710:FF:000005">
    <property type="entry name" value="Cytoplasmic dynein heavy chain 1"/>
    <property type="match status" value="1"/>
</dbReference>
<accession>A0AAD9KHV6</accession>
<dbReference type="GO" id="GO:0051959">
    <property type="term" value="F:dynein light intermediate chain binding"/>
    <property type="evidence" value="ECO:0007669"/>
    <property type="project" value="InterPro"/>
</dbReference>
<evidence type="ECO:0000256" key="10">
    <source>
        <dbReference type="ARBA" id="ARBA00023017"/>
    </source>
</evidence>
<dbReference type="CDD" id="cd00009">
    <property type="entry name" value="AAA"/>
    <property type="match status" value="2"/>
</dbReference>
<dbReference type="InterPro" id="IPR043160">
    <property type="entry name" value="Dynein_C_barrel"/>
</dbReference>
<dbReference type="Gene3D" id="1.20.920.20">
    <property type="match status" value="1"/>
</dbReference>
<dbReference type="FunFam" id="3.40.50.300:FF:000517">
    <property type="entry name" value="Cytoplasmic dynein heavy chain 1"/>
    <property type="match status" value="1"/>
</dbReference>
<feature type="coiled-coil region" evidence="15">
    <location>
        <begin position="612"/>
        <end position="639"/>
    </location>
</feature>
<evidence type="ECO:0000256" key="2">
    <source>
        <dbReference type="ARBA" id="ARBA00008887"/>
    </source>
</evidence>
<dbReference type="FunFam" id="3.10.490.20:FF:000004">
    <property type="entry name" value="Cytoplasmic dynein heavy chain 2"/>
    <property type="match status" value="1"/>
</dbReference>
<dbReference type="PANTHER" id="PTHR46532">
    <property type="entry name" value="MALE FERTILITY FACTOR KL5"/>
    <property type="match status" value="1"/>
</dbReference>
<evidence type="ECO:0000256" key="7">
    <source>
        <dbReference type="ARBA" id="ARBA00022737"/>
    </source>
</evidence>
<dbReference type="Gene3D" id="1.20.1270.280">
    <property type="match status" value="1"/>
</dbReference>
<dbReference type="SMART" id="SM00382">
    <property type="entry name" value="AAA"/>
    <property type="match status" value="3"/>
</dbReference>
<dbReference type="InterPro" id="IPR042228">
    <property type="entry name" value="Dynein_linker_3"/>
</dbReference>
<dbReference type="Pfam" id="PF03028">
    <property type="entry name" value="Dynein_heavy"/>
    <property type="match status" value="1"/>
</dbReference>
<dbReference type="Gene3D" id="3.10.490.20">
    <property type="match status" value="1"/>
</dbReference>
<evidence type="ECO:0000259" key="16">
    <source>
        <dbReference type="SMART" id="SM00382"/>
    </source>
</evidence>
<dbReference type="GO" id="GO:0008569">
    <property type="term" value="F:minus-end-directed microtubule motor activity"/>
    <property type="evidence" value="ECO:0007669"/>
    <property type="project" value="InterPro"/>
</dbReference>
<dbReference type="Gene3D" id="3.40.50.300">
    <property type="entry name" value="P-loop containing nucleotide triphosphate hydrolases"/>
    <property type="match status" value="5"/>
</dbReference>
<dbReference type="InterPro" id="IPR035706">
    <property type="entry name" value="AAA_9"/>
</dbReference>
<dbReference type="InterPro" id="IPR041658">
    <property type="entry name" value="AAA_lid_11"/>
</dbReference>
<dbReference type="InterPro" id="IPR024317">
    <property type="entry name" value="Dynein_heavy_chain_D4_dom"/>
</dbReference>
<dbReference type="Gene3D" id="1.10.8.710">
    <property type="match status" value="1"/>
</dbReference>
<feature type="domain" description="AAA+ ATPase" evidence="16">
    <location>
        <begin position="2066"/>
        <end position="2232"/>
    </location>
</feature>
<keyword evidence="13" id="KW-0206">Cytoskeleton</keyword>
<comment type="subunit">
    <text evidence="3">Consists of at least two heavy chains and a number of intermediate and light chains.</text>
</comment>
<dbReference type="InterPro" id="IPR054354">
    <property type="entry name" value="DYNC2H1-like_lid"/>
</dbReference>
<proteinExistence type="inferred from homology"/>
<dbReference type="InterPro" id="IPR024743">
    <property type="entry name" value="Dynein_HC_stalk"/>
</dbReference>
<dbReference type="InterPro" id="IPR003593">
    <property type="entry name" value="AAA+_ATPase"/>
</dbReference>
<dbReference type="FunFam" id="3.40.50.300:FF:001956">
    <property type="entry name" value="Dynein cytoplasmic 1 heavy chain 1"/>
    <property type="match status" value="1"/>
</dbReference>
<dbReference type="PANTHER" id="PTHR46532:SF4">
    <property type="entry name" value="AAA+ ATPASE DOMAIN-CONTAINING PROTEIN"/>
    <property type="match status" value="1"/>
</dbReference>
<evidence type="ECO:0000256" key="4">
    <source>
        <dbReference type="ARBA" id="ARBA00022197"/>
    </source>
</evidence>
<gene>
    <name evidence="17" type="ORF">NP493_1057g00003</name>
</gene>
<evidence type="ECO:0000313" key="18">
    <source>
        <dbReference type="Proteomes" id="UP001209878"/>
    </source>
</evidence>
<dbReference type="Pfam" id="PF08393">
    <property type="entry name" value="DHC_N2"/>
    <property type="match status" value="1"/>
</dbReference>
<dbReference type="FunFam" id="3.20.180.20:FF:000002">
    <property type="entry name" value="Cytoplasmic dynein heavy chain 1"/>
    <property type="match status" value="1"/>
</dbReference>
<reference evidence="17" key="1">
    <citation type="journal article" date="2023" name="Mol. Biol. Evol.">
        <title>Third-Generation Sequencing Reveals the Adaptive Role of the Epigenome in Three Deep-Sea Polychaetes.</title>
        <authorList>
            <person name="Perez M."/>
            <person name="Aroh O."/>
            <person name="Sun Y."/>
            <person name="Lan Y."/>
            <person name="Juniper S.K."/>
            <person name="Young C.R."/>
            <person name="Angers B."/>
            <person name="Qian P.Y."/>
        </authorList>
    </citation>
    <scope>NUCLEOTIDE SEQUENCE</scope>
    <source>
        <strain evidence="17">R07B-5</strain>
    </source>
</reference>
<keyword evidence="5" id="KW-0963">Cytoplasm</keyword>
<dbReference type="Gene3D" id="3.20.180.20">
    <property type="entry name" value="Dynein heavy chain, N-terminal domain 2"/>
    <property type="match status" value="1"/>
</dbReference>
<feature type="coiled-coil region" evidence="15">
    <location>
        <begin position="2342"/>
        <end position="2390"/>
    </location>
</feature>
<evidence type="ECO:0000313" key="17">
    <source>
        <dbReference type="EMBL" id="KAK2171494.1"/>
    </source>
</evidence>
<dbReference type="InterPro" id="IPR042219">
    <property type="entry name" value="AAA_lid_11_sf"/>
</dbReference>
<dbReference type="InterPro" id="IPR026983">
    <property type="entry name" value="DHC"/>
</dbReference>
<dbReference type="FunFam" id="1.20.920.20:FF:000002">
    <property type="entry name" value="Cytoplasmic dynein 1 heavy chain"/>
    <property type="match status" value="1"/>
</dbReference>
<feature type="coiled-coil region" evidence="15">
    <location>
        <begin position="167"/>
        <end position="194"/>
    </location>
</feature>
<dbReference type="FunFam" id="1.20.920.30:FF:000001">
    <property type="entry name" value="Cytoplasmic dynein heavy chain 1"/>
    <property type="match status" value="1"/>
</dbReference>
<comment type="caution">
    <text evidence="17">The sequence shown here is derived from an EMBL/GenBank/DDBJ whole genome shotgun (WGS) entry which is preliminary data.</text>
</comment>
<keyword evidence="6" id="KW-0493">Microtubule</keyword>
<dbReference type="EMBL" id="JAODUO010001058">
    <property type="protein sequence ID" value="KAK2171494.1"/>
    <property type="molecule type" value="Genomic_DNA"/>
</dbReference>
<evidence type="ECO:0000256" key="6">
    <source>
        <dbReference type="ARBA" id="ARBA00022701"/>
    </source>
</evidence>
<dbReference type="SUPFAM" id="SSF52540">
    <property type="entry name" value="P-loop containing nucleoside triphosphate hydrolases"/>
    <property type="match status" value="4"/>
</dbReference>
<evidence type="ECO:0000256" key="13">
    <source>
        <dbReference type="ARBA" id="ARBA00023212"/>
    </source>
</evidence>
<dbReference type="Proteomes" id="UP001209878">
    <property type="component" value="Unassembled WGS sequence"/>
</dbReference>
<dbReference type="Gene3D" id="1.10.472.130">
    <property type="match status" value="1"/>
</dbReference>
<dbReference type="GO" id="GO:0005858">
    <property type="term" value="C:axonemal dynein complex"/>
    <property type="evidence" value="ECO:0007669"/>
    <property type="project" value="TreeGrafter"/>
</dbReference>
<keyword evidence="18" id="KW-1185">Reference proteome</keyword>
<dbReference type="Gene3D" id="1.20.140.100">
    <property type="entry name" value="Dynein heavy chain, N-terminal domain 2"/>
    <property type="match status" value="1"/>
</dbReference>
<evidence type="ECO:0000256" key="3">
    <source>
        <dbReference type="ARBA" id="ARBA00011655"/>
    </source>
</evidence>
<dbReference type="InterPro" id="IPR041466">
    <property type="entry name" value="Dynein_AAA5_ext"/>
</dbReference>
<keyword evidence="10" id="KW-0243">Dynein</keyword>
<dbReference type="InterPro" id="IPR027417">
    <property type="entry name" value="P-loop_NTPase"/>
</dbReference>
<dbReference type="GO" id="GO:0005524">
    <property type="term" value="F:ATP binding"/>
    <property type="evidence" value="ECO:0007669"/>
    <property type="project" value="UniProtKB-KW"/>
</dbReference>
<dbReference type="Gene3D" id="6.10.140.1060">
    <property type="match status" value="1"/>
</dbReference>
<feature type="domain" description="AAA+ ATPase" evidence="16">
    <location>
        <begin position="1724"/>
        <end position="1874"/>
    </location>
</feature>
<dbReference type="Pfam" id="PF18199">
    <property type="entry name" value="Dynein_C"/>
    <property type="match status" value="1"/>
</dbReference>
<name>A0AAD9KHV6_RIDPI</name>
<keyword evidence="9" id="KW-0067">ATP-binding</keyword>
<evidence type="ECO:0000256" key="12">
    <source>
        <dbReference type="ARBA" id="ARBA00023175"/>
    </source>
</evidence>
<keyword evidence="8" id="KW-0547">Nucleotide-binding</keyword>
<dbReference type="InterPro" id="IPR004273">
    <property type="entry name" value="Dynein_heavy_D6_P-loop"/>
</dbReference>
<evidence type="ECO:0000256" key="1">
    <source>
        <dbReference type="ARBA" id="ARBA00004245"/>
    </source>
</evidence>
<feature type="coiled-coil region" evidence="15">
    <location>
        <begin position="2539"/>
        <end position="2594"/>
    </location>
</feature>
<evidence type="ECO:0000256" key="8">
    <source>
        <dbReference type="ARBA" id="ARBA00022741"/>
    </source>
</evidence>
<dbReference type="Pfam" id="PF18198">
    <property type="entry name" value="AAA_lid_11"/>
    <property type="match status" value="1"/>
</dbReference>
<dbReference type="Pfam" id="PF12781">
    <property type="entry name" value="AAA_9"/>
    <property type="match status" value="1"/>
</dbReference>
<dbReference type="FunFam" id="1.20.140.100:FF:000002">
    <property type="entry name" value="Cytoplasmic dynein heavy chain 1"/>
    <property type="match status" value="1"/>
</dbReference>
<dbReference type="FunFam" id="3.40.50.300:FF:000122">
    <property type="entry name" value="Cytoplasmic dynein 1 heavy chain"/>
    <property type="match status" value="1"/>
</dbReference>
<dbReference type="FunFam" id="1.10.287.2620:FF:000001">
    <property type="entry name" value="Cytoplasmic dynein heavy chain 1"/>
    <property type="match status" value="1"/>
</dbReference>
<dbReference type="Pfam" id="PF12775">
    <property type="entry name" value="AAA_7"/>
    <property type="match status" value="1"/>
</dbReference>
<evidence type="ECO:0000256" key="11">
    <source>
        <dbReference type="ARBA" id="ARBA00023054"/>
    </source>
</evidence>
<evidence type="ECO:0000256" key="15">
    <source>
        <dbReference type="SAM" id="Coils"/>
    </source>
</evidence>
<dbReference type="InterPro" id="IPR035699">
    <property type="entry name" value="AAA_6"/>
</dbReference>
<dbReference type="InterPro" id="IPR041228">
    <property type="entry name" value="Dynein_C"/>
</dbReference>
<dbReference type="FunFam" id="1.20.1270.280:FF:000004">
    <property type="entry name" value="Cytoplasmic dynein heavy chain 2"/>
    <property type="match status" value="1"/>
</dbReference>
<feature type="domain" description="AAA+ ATPase" evidence="16">
    <location>
        <begin position="976"/>
        <end position="1120"/>
    </location>
</feature>
<dbReference type="Pfam" id="PF12780">
    <property type="entry name" value="AAA_8"/>
    <property type="match status" value="1"/>
</dbReference>
<evidence type="ECO:0000256" key="5">
    <source>
        <dbReference type="ARBA" id="ARBA00022490"/>
    </source>
</evidence>
<dbReference type="Gene3D" id="1.10.287.2620">
    <property type="match status" value="1"/>
</dbReference>
<dbReference type="Gene3D" id="1.10.8.1220">
    <property type="match status" value="1"/>
</dbReference>
<dbReference type="Gene3D" id="1.20.58.1120">
    <property type="match status" value="2"/>
</dbReference>
<dbReference type="FunFam" id="3.40.50.300:FF:000373">
    <property type="entry name" value="Cytoplasmic dynein heavy chain 2"/>
    <property type="match status" value="1"/>
</dbReference>
<dbReference type="InterPro" id="IPR042222">
    <property type="entry name" value="Dynein_2_N"/>
</dbReference>
<keyword evidence="11 15" id="KW-0175">Coiled coil</keyword>
<sequence length="4434" mass="503083">MQWVYLQVGLKSGSEAETTYKTLLSKIPGGPEVLENAYNAVIHIVVDVRGYVNNWLQYQSLWDLQPEHLYSRLGNSLPRWMKILKELKLSRKTFDTSESHKSFGPVQSKVSLKYDSWHKDVLSKFGSMLSTEMQQFHGTVSKSRSDLEMQSIETANTSDAVGFITYVQSLKRKMKSWEKQVEMYKEGQQILERQRFQFPTTWLYFCMYKEGQQILERQRFQFPTTWLYSDNIEGEWSAFNDIIQRKDNSIQSQVASLQMKIVTEDKVVENKTNDLLTEWEKEKPVEGSLKPGAATSALAIFEGKFMRLKEERGNVAKAKEALELAEPGTLSPSEERMQVALEELQDLKGVWSELSKVWEQIDDLKERPWLSVQPRKLRQSIDALTSQLKELPARLRQYASYEFIKRKLQGYSKANMLVVELKSEAVKERHWKQLMRRLRVNWVLSELTLGHLWDIDLLKNEAVVKDILGVAQGEMALEEFLKQVSEVWKTYELEMINYQLKCRLIRGWDDLFNKVKEHINSVAAMKLSPFYKEFEEEAQAWEDKLNRINALFDVWIDVQRRWVYLEGIFSGSADIKHLLPVETSRFTSVSTEFLSLMKKVAKSPLVLDVLNISNVQRQLERLADLLSKIQKALGEYLERERASFPRFYFVGDEDLLEIIGNSKNLPRLQKHLKKMFAGVTNILLDDDNNQVLGIGSKEGEEVKFFNPVILKDRRINEWLTLVEKEMRVSLARLLAMSVQEAAEFRMSNIDQKRYLEWVDKYQAQLVVLAAQIIWSESMDKALLDTEQGKGKAPDGTTPVQQVMQVVEATLNVLADSVLHEQPPVRRRKLEHLITELVHQRDMTRELIKNNITELVHQRDMTRELIKNNITELVHQRDMTRELIKNNITELVHQRDMTRELIKNKVNSVKSFDWLMQMRFYFDPKNPDVLQQLSIQMANAKFNYGFEYLGVQDKLVQTPLTDRCYLTMTQALDANLGGSPFGPAGTGKTESVKALGNQMGRFVLVFNCDETFDFQAMGRIFVGLCQVGAWGCFDEFNRLEERMLSACSQQIQTIQEALKEHASKETKEKGSFITVELVDKSVKVNPDMAIFITMNPGYAGRSNLPDNLKKLFRSLAMTQPDRQLIAQVMLYSQGFRQAETLASKIVPFFKLCDEQLSPQSHYDFGLRALKSVLVSAGNIKRERIAYIKEGLVEQRQPVDEAAIAKQLPEQEILIQSVMETMVPKLVAEDIPLLNSLLTDVFPGIQYTPSEREKLRKEIKQICKERYLVYGEGGELGGPWVDKILQLHQIAQIHHGLMMVGPSGSGKSAAWSVLLKALERLEGVEGVAHVIDPKSISKDALYGNLDPNTREWTDGLFTHILRKIIDNVRGEIGKRQWIIFDGDVDPEWVENLNSVLDDNKLLTLPNGERLGIPPNVRIMFEVEDLRYATLATVSRCGMVWFSEDVLSTEMIFENYLQRLREIPVEEGEEDMSWISRGKGTERKEDELSPTIQVQRDCCTLLQPYFGSSGLVSKCLEFAMGLDHVMDFTRLRALGTLFSLLNQAVRNVLAYNNSHADFPMQQDQLERYVPKALVYACLWAMSGDSRLKVRQELADFISSMTTIPLPSTTGTSLIDFERKKWKAAQVRDPRAKRDFSAAKRRVSMEMQPYVITVDDSLASTATMPTAAPKGGGEDGYRTPSVQGEWTMWSSRVPQVEVETHKVAAPDVVIPTIDTVRHESLLYTWLAEHKPMVLCGPPGSGKTMTLFSALRALPDLEVVGLNFSSATTPELMLKTFDHYCEYRKTPNGMVLSPIQLNKWLVLFCDEINLPDMDKYGTQRVISFLRQIVEHGGFYRTSDQVWVKFENIQFVGACNPPTDPGRKPLSHRFLRHVPVVYVDYPGKVSLTQIYGTFNRAMLRLVPSLRSYADPLTSAMVEFYLMSQEKFTQEMQPHYIYSPREMTRWVRGICEALRPLETLSVEGLVRIWAHEALRLFQDRLVEDEERLWTNENVNKIAVKHFPNINRQEALKRPILYSNWLSKDYVPVDQEELRDYVKARLKVFYEEELDVPLVLFDEVLEHVLRIDRIFRQPQGHLLLIGVSGAGKTTLSRFVAWIIGLSVFQVKVHNKYTAEDFDEDLRGVLRRAGCRSEKVCFIMDESNVLDSSFLERMNTLLANGEVPGLFEGDEYTTLMTQCKEGAVREGLMLDSQEELYKWFTEQVMLNLHVVFTMNPSSEGLKDRAATSPALFNRCVLNWFGDWSNGALYQVGQEFTSKIDLEKGDYRAPEYLPIAYEGLPKPPGHRDAVLNAMVYVHQTLHQANMRVAKRGGRTIAITPRHYLDFINHYVKLFNEKRSELEEEQLHLNVGLQKIRETVEQVEELQKSLSIKRNELEEKNKAANLKLKQMVKDQQEAERKKVASQEIQVALEAQTSVISEKRSAVLNDLAKVEPAVIDAQQAVKGIRKPHLVEIRSMANPPAAVKMALESICLLLGENTTDWKNIRGIMMRDNFISTIVNFNTEDISDEIRQKMISKYTSNPEYTFEKVNRASLACGPMVKWAIAQINYSDMLNRIEPLRNELDSLEKEASENRLKNEEMQKLIQGLEQSIAKYKEEYAILISQAQAIKSDLVNVESKVDRSVNLVCLCGPQCEPGVFVQVDRNVNLVDRNVNLVDRNVNWCVCVGGPQCEPGYFDQNMRSYLFSKWVEHLQQAHIQFKPDLARVEYLSNPDERLLWQANSLPTDNLCVENAIMLKRFNRYPLIIDPSGQATTFIMNEYRDRKITKTSFLDDAFRKNLESALRFGNPLLVQDVESYDPILNPVLNRELRRTGGRVLITIGDQDIDLSPSFTIFLSTRDPTVEFAPDLCSRVTFVNFTVTRSSLQSQCLHQVLKAERPDVDEKHSDLLKLQGEFMLRLRQLEKSLLSALNESKGRLLDDDSIITHLETLKKEAADIAHKVEETDVVMAEVETTSQQYIPLAQSCSSIYFTLESLNQSLAQSCSSIYFTLESLNQVCACLCQSLAQSYSSIYFTLESLNQVCACLCQSLAQNCSSIYFTLESLNQVCACLCQSLAQSYSSIYFTLESLNQVCACLCQSLAQNCSSIYFTLESLNQSLAQSYSSIYFTLESLNQVCACLCQSLAQSYSSIYFTLESLNQVCACLCQSLAQSYSSIYFTLESLNQVCACLCQSLAQSCSSIYFTLESLNQVCACLCQSLAQSYSSIYFTLESLNQVCACLCQSLAQSCSSIYFTLESLNQVCACLCQSLAQSCRSIYFTLESLNQVCACLCQSLAQSCSSIYFTLESLNQVCACLCQSLAQSCSSIYFTLESLNQVCACLCQSLAQSCSSIYFTLESLNQVCACLCQSLAQSCSSIYFTLESLNQVCACLCQSLAQSYSSIYFTLESLNQVCACLCQSLAQSCSSIYFTLESLNQVCACLCQSLAQSYSSIYFTLESLNQVCACLCQSLAQSCSSIYFTLESLNQVCACLCQSLAQSCSSIYFTLESLNQVCACLCQSLAQSCSSIYYTLESLNQVCACLCQSLAQSCSSIYFTLESLNQVCACLCQSLAQSCSSIYFTLESLNQVCVCLCQSLAQNCSSIYFTLESLNQVCACLCQSLAQSCSSIYFTLESLNQIHFLYQYSLQFFLDIFSAVLRRNKRLSGVKEYAARLSIITADLFQVTYNRGASGMLHQDRITFAVLLSQIYLRLTPGESAYETEFQHLLRGREGIVGDMHLPEVKGLKPPQAEAMMRLTKLPAFKALAKGVQNNPEFTSWLQVVAAEANVPVLWQEDKPLTAVGSAVNKMLVIHAFRPDSLLAATNQFVGAVMGPHFTSAAEQELDLADIIKSRVPVLMCSVPGYDASGRVEDLAAQLNKPLTAIAIGSAEGFSQADKAINSATKSGRWVMLKNVHLAPQWLVQLEKKLHSLSPHDSFRLFLTMEINPKLPVNLLRAGRIFVFEPPPGVRANLLRTFNAVPAARMCQAPNERARLYFLLAWFHAIVQERLRYAPLGWSKTYEFNESDLKCACDTLDIWIDSIALGRTNLPPEKVPWDALRTLMSECIYGGKIDNEFDQRLLTAFLNKLFTKKSFDNDFVLVADVDGIKGKNISMPDGIRREQFIQWTENLSDNETPSWLGLPNNAKKVLLTTQGSEMIGKLLKMQLLEDDDDELAYLAPSESDKQKRQADGRPVWMRTLANSLANWMKVIPKDETLVPMKRTVENIKDPLFRFFEREVNFGMRLLTDVRRDMHEVMLICQGEKKPYNYHRILLSELAKGIIPSSWRRYTVPAGLTVIQWITDFSERVKQLHNVSNLSATGGASALKNMTVWLGGLFIPEAFITATRQFVAHANSWSLEKLYLQVVVHEQGKRTEADAGSFGVTGLKLQGAVCRKNLLSLSATISTDLPLTSLRWIRQDTVKPSVTRVTLPVYLNATRSQLLFTVDFETEGEGSGKDHSFYERGVALISSTLGS</sequence>
<dbReference type="Pfam" id="PF22597">
    <property type="entry name" value="DYN_lid"/>
    <property type="match status" value="1"/>
</dbReference>
<dbReference type="GO" id="GO:0007018">
    <property type="term" value="P:microtubule-based movement"/>
    <property type="evidence" value="ECO:0007669"/>
    <property type="project" value="InterPro"/>
</dbReference>
<comment type="subcellular location">
    <subcellularLocation>
        <location evidence="1">Cytoplasm</location>
        <location evidence="1">Cytoskeleton</location>
    </subcellularLocation>
</comment>
<protein>
    <recommendedName>
        <fullName evidence="4">Dynein heavy chain, cytoplasmic</fullName>
    </recommendedName>
    <alternativeName>
        <fullName evidence="14">Dynein heavy chain, cytosolic</fullName>
    </alternativeName>
</protein>
<evidence type="ECO:0000256" key="14">
    <source>
        <dbReference type="ARBA" id="ARBA00033439"/>
    </source>
</evidence>